<dbReference type="SUPFAM" id="SSF53807">
    <property type="entry name" value="Helical backbone' metal receptor"/>
    <property type="match status" value="1"/>
</dbReference>
<evidence type="ECO:0000313" key="2">
    <source>
        <dbReference type="Proteomes" id="UP000015453"/>
    </source>
</evidence>
<gene>
    <name evidence="1" type="ORF">M569_15165</name>
</gene>
<keyword evidence="2" id="KW-1185">Reference proteome</keyword>
<dbReference type="EMBL" id="AUSU01008200">
    <property type="protein sequence ID" value="EPS59640.1"/>
    <property type="molecule type" value="Genomic_DNA"/>
</dbReference>
<feature type="non-terminal residue" evidence="1">
    <location>
        <position position="1"/>
    </location>
</feature>
<evidence type="ECO:0000313" key="1">
    <source>
        <dbReference type="EMBL" id="EPS59640.1"/>
    </source>
</evidence>
<dbReference type="OrthoDB" id="409848at2759"/>
<dbReference type="AlphaFoldDB" id="S8BYF7"/>
<organism evidence="1 2">
    <name type="scientific">Genlisea aurea</name>
    <dbReference type="NCBI Taxonomy" id="192259"/>
    <lineage>
        <taxon>Eukaryota</taxon>
        <taxon>Viridiplantae</taxon>
        <taxon>Streptophyta</taxon>
        <taxon>Embryophyta</taxon>
        <taxon>Tracheophyta</taxon>
        <taxon>Spermatophyta</taxon>
        <taxon>Magnoliopsida</taxon>
        <taxon>eudicotyledons</taxon>
        <taxon>Gunneridae</taxon>
        <taxon>Pentapetalae</taxon>
        <taxon>asterids</taxon>
        <taxon>lamiids</taxon>
        <taxon>Lamiales</taxon>
        <taxon>Lentibulariaceae</taxon>
        <taxon>Genlisea</taxon>
    </lineage>
</organism>
<protein>
    <submittedName>
        <fullName evidence="1">Uncharacterized protein</fullName>
    </submittedName>
</protein>
<name>S8BYF7_9LAMI</name>
<dbReference type="PANTHER" id="PTHR38360:SF1">
    <property type="entry name" value="F12P19.7"/>
    <property type="match status" value="1"/>
</dbReference>
<feature type="non-terminal residue" evidence="1">
    <location>
        <position position="391"/>
    </location>
</feature>
<accession>S8BYF7</accession>
<sequence length="391" mass="43734">AVAAAPPVRILNNISSAIDAAFFKLYYGQSFKVIKNGLDGKSYLLIQSNSKMAAKTKYCTSRIKSFVVPLANYSIDTDSFPGVSFFVFFSLLQQQILGLLGSLKGVTSEYLASECALKLYNEGQIQMIDKYEPQQLNQFSAHFTVNTDQQQLCNLATFLPTVEEDPLRRVEWIKYLGVFANLETRANQVYDQIKQSYTCLSKVAGSRKALFKPTVAWMEYDNGIWSFTKEAYKLKYVEDAGGVNIDESINKVTYNVSDIDDLEAFNAVLCTVDVVIDGTRTPDPTAYSTTTFLRNLNMEVQSCFAFMANQSVWRYDKRTLRNSTVLDWYDGAISQPHVVLADVIEALFPTGNYTTVYLRNVAKGEGVTNIGPEMCVRDCGTPMDPTSVPCQ</sequence>
<dbReference type="Proteomes" id="UP000015453">
    <property type="component" value="Unassembled WGS sequence"/>
</dbReference>
<dbReference type="PANTHER" id="PTHR38360">
    <property type="entry name" value="OS03G0120000 PROTEIN"/>
    <property type="match status" value="1"/>
</dbReference>
<reference evidence="1 2" key="1">
    <citation type="journal article" date="2013" name="BMC Genomics">
        <title>The miniature genome of a carnivorous plant Genlisea aurea contains a low number of genes and short non-coding sequences.</title>
        <authorList>
            <person name="Leushkin E.V."/>
            <person name="Sutormin R.A."/>
            <person name="Nabieva E.R."/>
            <person name="Penin A.A."/>
            <person name="Kondrashov A.S."/>
            <person name="Logacheva M.D."/>
        </authorList>
    </citation>
    <scope>NUCLEOTIDE SEQUENCE [LARGE SCALE GENOMIC DNA]</scope>
</reference>
<proteinExistence type="predicted"/>
<comment type="caution">
    <text evidence="1">The sequence shown here is derived from an EMBL/GenBank/DDBJ whole genome shotgun (WGS) entry which is preliminary data.</text>
</comment>